<reference evidence="8 9" key="1">
    <citation type="submission" date="2016-10" db="EMBL/GenBank/DDBJ databases">
        <authorList>
            <person name="de Groot N.N."/>
        </authorList>
    </citation>
    <scope>NUCLEOTIDE SEQUENCE [LARGE SCALE GENOMIC DNA]</scope>
    <source>
        <strain evidence="8 9">DSM 17073</strain>
    </source>
</reference>
<dbReference type="Proteomes" id="UP000242243">
    <property type="component" value="Unassembled WGS sequence"/>
</dbReference>
<dbReference type="InterPro" id="IPR037171">
    <property type="entry name" value="NagB/RpiA_transferase-like"/>
</dbReference>
<dbReference type="RefSeq" id="WP_089830551.1">
    <property type="nucleotide sequence ID" value="NZ_BJWI01000007.1"/>
</dbReference>
<dbReference type="GO" id="GO:0003677">
    <property type="term" value="F:DNA binding"/>
    <property type="evidence" value="ECO:0007669"/>
    <property type="project" value="UniProtKB-KW"/>
</dbReference>
<evidence type="ECO:0000259" key="6">
    <source>
        <dbReference type="Pfam" id="PF21715"/>
    </source>
</evidence>
<dbReference type="PANTHER" id="PTHR34294:SF5">
    <property type="entry name" value="CENTRAL GLYCOLYTIC GENES REGULATOR"/>
    <property type="match status" value="1"/>
</dbReference>
<dbReference type="OrthoDB" id="9793820at2"/>
<evidence type="ECO:0000256" key="3">
    <source>
        <dbReference type="ARBA" id="ARBA00023125"/>
    </source>
</evidence>
<dbReference type="InterPro" id="IPR007324">
    <property type="entry name" value="Sugar-bd_dom_put"/>
</dbReference>
<dbReference type="Gene3D" id="3.40.50.1360">
    <property type="match status" value="1"/>
</dbReference>
<evidence type="ECO:0000313" key="9">
    <source>
        <dbReference type="Proteomes" id="UP000242243"/>
    </source>
</evidence>
<dbReference type="Pfam" id="PF04198">
    <property type="entry name" value="Sugar-bind"/>
    <property type="match status" value="1"/>
</dbReference>
<protein>
    <submittedName>
        <fullName evidence="8">Central glycolytic genes regulator</fullName>
    </submittedName>
</protein>
<proteinExistence type="inferred from homology"/>
<evidence type="ECO:0000256" key="4">
    <source>
        <dbReference type="ARBA" id="ARBA00023163"/>
    </source>
</evidence>
<dbReference type="Pfam" id="PF21715">
    <property type="entry name" value="CggR_N"/>
    <property type="match status" value="1"/>
</dbReference>
<sequence length="340" mass="37881">MQKLIELQQKICPDLIAVIDRRFHLLHTIRYYQPIGRRSLATELMLKEREARAEIHKLSQLGLVEATPKGVMLTVAGQMLVDEFTPYFEELRGFRDLEMKLKQTFDLERVIITPGDSDTDPWVKDELGKRAVSFLQSQLNIKQTVAVTGGTSMAAVAKMMAPTDLGKGSMFVPARGGLGERVENQANTICAEMANKMKGDYRLLYVPDPLSEETYHSIIEEPGVKETLHIIKQADIVMHGIGDAFTMAKRRKAETNVLENLKSGKAISEAFGYYFDQNGQIVHKVRTVGMQLEDLSHIKTVVAIAGGNSKAKAIESYFRQGKSNVLITDEGAAKALIKDL</sequence>
<feature type="domain" description="CggR N-terminal DNA binding" evidence="6">
    <location>
        <begin position="18"/>
        <end position="85"/>
    </location>
</feature>
<organism evidence="8 9">
    <name type="scientific">Halolactibacillus halophilus</name>
    <dbReference type="NCBI Taxonomy" id="306540"/>
    <lineage>
        <taxon>Bacteria</taxon>
        <taxon>Bacillati</taxon>
        <taxon>Bacillota</taxon>
        <taxon>Bacilli</taxon>
        <taxon>Bacillales</taxon>
        <taxon>Bacillaceae</taxon>
        <taxon>Halolactibacillus</taxon>
    </lineage>
</organism>
<accession>A0A1I5MS90</accession>
<dbReference type="EMBL" id="BJWI01000007">
    <property type="protein sequence ID" value="GEM01248.1"/>
    <property type="molecule type" value="Genomic_DNA"/>
</dbReference>
<evidence type="ECO:0000256" key="2">
    <source>
        <dbReference type="ARBA" id="ARBA00023015"/>
    </source>
</evidence>
<dbReference type="InterPro" id="IPR036390">
    <property type="entry name" value="WH_DNA-bd_sf"/>
</dbReference>
<dbReference type="SUPFAM" id="SSF46785">
    <property type="entry name" value="Winged helix' DNA-binding domain"/>
    <property type="match status" value="1"/>
</dbReference>
<dbReference type="STRING" id="306540.SAMN05421839_10676"/>
<dbReference type="InterPro" id="IPR048715">
    <property type="entry name" value="CggR_N"/>
</dbReference>
<evidence type="ECO:0000313" key="10">
    <source>
        <dbReference type="Proteomes" id="UP000321547"/>
    </source>
</evidence>
<evidence type="ECO:0000313" key="8">
    <source>
        <dbReference type="EMBL" id="SFP12425.1"/>
    </source>
</evidence>
<keyword evidence="3" id="KW-0238">DNA-binding</keyword>
<dbReference type="EMBL" id="FOXC01000006">
    <property type="protein sequence ID" value="SFP12425.1"/>
    <property type="molecule type" value="Genomic_DNA"/>
</dbReference>
<dbReference type="Proteomes" id="UP000321547">
    <property type="component" value="Unassembled WGS sequence"/>
</dbReference>
<dbReference type="SUPFAM" id="SSF100950">
    <property type="entry name" value="NagB/RpiA/CoA transferase-like"/>
    <property type="match status" value="1"/>
</dbReference>
<keyword evidence="2" id="KW-0805">Transcription regulation</keyword>
<reference evidence="7 10" key="2">
    <citation type="submission" date="2019-07" db="EMBL/GenBank/DDBJ databases">
        <title>Whole genome shotgun sequence of Halolactibacillus halophilus NBRC 100868.</title>
        <authorList>
            <person name="Hosoyama A."/>
            <person name="Uohara A."/>
            <person name="Ohji S."/>
            <person name="Ichikawa N."/>
        </authorList>
    </citation>
    <scope>NUCLEOTIDE SEQUENCE [LARGE SCALE GENOMIC DNA]</scope>
    <source>
        <strain evidence="7 10">NBRC 100868</strain>
    </source>
</reference>
<evidence type="ECO:0000256" key="1">
    <source>
        <dbReference type="ARBA" id="ARBA00010466"/>
    </source>
</evidence>
<dbReference type="InterPro" id="IPR051054">
    <property type="entry name" value="SorC_transcr_regulators"/>
</dbReference>
<evidence type="ECO:0000259" key="5">
    <source>
        <dbReference type="Pfam" id="PF04198"/>
    </source>
</evidence>
<keyword evidence="4" id="KW-0804">Transcription</keyword>
<dbReference type="Gene3D" id="1.10.10.10">
    <property type="entry name" value="Winged helix-like DNA-binding domain superfamily/Winged helix DNA-binding domain"/>
    <property type="match status" value="1"/>
</dbReference>
<name>A0A1I5MS90_9BACI</name>
<gene>
    <name evidence="7" type="primary">cggR</name>
    <name evidence="7" type="ORF">HHA03_07800</name>
    <name evidence="8" type="ORF">SAMN05421839_10676</name>
</gene>
<dbReference type="AlphaFoldDB" id="A0A1I5MS90"/>
<feature type="domain" description="Sugar-binding" evidence="5">
    <location>
        <begin position="93"/>
        <end position="338"/>
    </location>
</feature>
<dbReference type="InterPro" id="IPR036388">
    <property type="entry name" value="WH-like_DNA-bd_sf"/>
</dbReference>
<comment type="similarity">
    <text evidence="1">Belongs to the SorC transcriptional regulatory family.</text>
</comment>
<dbReference type="PANTHER" id="PTHR34294">
    <property type="entry name" value="TRANSCRIPTIONAL REGULATOR-RELATED"/>
    <property type="match status" value="1"/>
</dbReference>
<evidence type="ECO:0000313" key="7">
    <source>
        <dbReference type="EMBL" id="GEM01248.1"/>
    </source>
</evidence>
<dbReference type="GO" id="GO:0030246">
    <property type="term" value="F:carbohydrate binding"/>
    <property type="evidence" value="ECO:0007669"/>
    <property type="project" value="InterPro"/>
</dbReference>
<keyword evidence="10" id="KW-1185">Reference proteome</keyword>